<proteinExistence type="predicted"/>
<dbReference type="RefSeq" id="WP_092451227.1">
    <property type="nucleotide sequence ID" value="NZ_FOJI01000003.1"/>
</dbReference>
<dbReference type="Proteomes" id="UP000199701">
    <property type="component" value="Unassembled WGS sequence"/>
</dbReference>
<evidence type="ECO:0000313" key="3">
    <source>
        <dbReference type="Proteomes" id="UP000199701"/>
    </source>
</evidence>
<keyword evidence="1" id="KW-1133">Transmembrane helix</keyword>
<reference evidence="2 3" key="1">
    <citation type="submission" date="2016-10" db="EMBL/GenBank/DDBJ databases">
        <authorList>
            <person name="de Groot N.N."/>
        </authorList>
    </citation>
    <scope>NUCLEOTIDE SEQUENCE [LARGE SCALE GENOMIC DNA]</scope>
    <source>
        <strain evidence="2 3">DSM 9179</strain>
    </source>
</reference>
<dbReference type="STRING" id="99656.SAMN05421659_103122"/>
<feature type="transmembrane region" description="Helical" evidence="1">
    <location>
        <begin position="32"/>
        <end position="53"/>
    </location>
</feature>
<organism evidence="2 3">
    <name type="scientific">[Clostridium] fimetarium</name>
    <dbReference type="NCBI Taxonomy" id="99656"/>
    <lineage>
        <taxon>Bacteria</taxon>
        <taxon>Bacillati</taxon>
        <taxon>Bacillota</taxon>
        <taxon>Clostridia</taxon>
        <taxon>Lachnospirales</taxon>
        <taxon>Lachnospiraceae</taxon>
    </lineage>
</organism>
<gene>
    <name evidence="2" type="ORF">SAMN05421659_103122</name>
</gene>
<dbReference type="EMBL" id="FOJI01000003">
    <property type="protein sequence ID" value="SEW01034.1"/>
    <property type="molecule type" value="Genomic_DNA"/>
</dbReference>
<keyword evidence="1" id="KW-0812">Transmembrane</keyword>
<evidence type="ECO:0000313" key="2">
    <source>
        <dbReference type="EMBL" id="SEW01034.1"/>
    </source>
</evidence>
<name>A0A1I0NHX5_9FIRM</name>
<protein>
    <submittedName>
        <fullName evidence="2">Uncharacterized protein</fullName>
    </submittedName>
</protein>
<sequence length="60" mass="6976">MLRRFFSCLLWFLGMILKGALKVILTVFQFTLELLKIMLLLSGLVMRLFLAFVRAGTPQR</sequence>
<accession>A0A1I0NHX5</accession>
<keyword evidence="1" id="KW-0472">Membrane</keyword>
<evidence type="ECO:0000256" key="1">
    <source>
        <dbReference type="SAM" id="Phobius"/>
    </source>
</evidence>
<dbReference type="AlphaFoldDB" id="A0A1I0NHX5"/>
<keyword evidence="3" id="KW-1185">Reference proteome</keyword>